<dbReference type="Proteomes" id="UP001153678">
    <property type="component" value="Unassembled WGS sequence"/>
</dbReference>
<accession>A0A9W4ST66</accession>
<evidence type="ECO:0000313" key="2">
    <source>
        <dbReference type="Proteomes" id="UP001153678"/>
    </source>
</evidence>
<protein>
    <submittedName>
        <fullName evidence="1">14567_t:CDS:1</fullName>
    </submittedName>
</protein>
<feature type="non-terminal residue" evidence="1">
    <location>
        <position position="58"/>
    </location>
</feature>
<name>A0A9W4ST66_9GLOM</name>
<dbReference type="OrthoDB" id="2387492at2759"/>
<sequence length="58" mass="6871">MWERIGTELEKVNVESLGFDHPIYSRVLDIKSEPFTEMPGSLCDVFKEPFEKYKLNYN</sequence>
<gene>
    <name evidence="1" type="ORF">FWILDA_LOCUS9674</name>
</gene>
<evidence type="ECO:0000313" key="1">
    <source>
        <dbReference type="EMBL" id="CAI2180625.1"/>
    </source>
</evidence>
<dbReference type="AlphaFoldDB" id="A0A9W4ST66"/>
<comment type="caution">
    <text evidence="1">The sequence shown here is derived from an EMBL/GenBank/DDBJ whole genome shotgun (WGS) entry which is preliminary data.</text>
</comment>
<keyword evidence="2" id="KW-1185">Reference proteome</keyword>
<reference evidence="1" key="1">
    <citation type="submission" date="2022-08" db="EMBL/GenBank/DDBJ databases">
        <authorList>
            <person name="Kallberg Y."/>
            <person name="Tangrot J."/>
            <person name="Rosling A."/>
        </authorList>
    </citation>
    <scope>NUCLEOTIDE SEQUENCE</scope>
    <source>
        <strain evidence="1">Wild A</strain>
    </source>
</reference>
<organism evidence="1 2">
    <name type="scientific">Funneliformis geosporum</name>
    <dbReference type="NCBI Taxonomy" id="1117311"/>
    <lineage>
        <taxon>Eukaryota</taxon>
        <taxon>Fungi</taxon>
        <taxon>Fungi incertae sedis</taxon>
        <taxon>Mucoromycota</taxon>
        <taxon>Glomeromycotina</taxon>
        <taxon>Glomeromycetes</taxon>
        <taxon>Glomerales</taxon>
        <taxon>Glomeraceae</taxon>
        <taxon>Funneliformis</taxon>
    </lineage>
</organism>
<proteinExistence type="predicted"/>
<dbReference type="EMBL" id="CAMKVN010002331">
    <property type="protein sequence ID" value="CAI2180625.1"/>
    <property type="molecule type" value="Genomic_DNA"/>
</dbReference>